<keyword evidence="8" id="KW-0282">Flagellum</keyword>
<dbReference type="Gene3D" id="3.40.30.60">
    <property type="entry name" value="FHIPEP family, domain 1"/>
    <property type="match status" value="1"/>
</dbReference>
<comment type="caution">
    <text evidence="7">Lacks conserved residue(s) required for the propagation of feature annotation.</text>
</comment>
<feature type="transmembrane region" description="Helical" evidence="7">
    <location>
        <begin position="7"/>
        <end position="24"/>
    </location>
</feature>
<keyword evidence="5 7" id="KW-1133">Transmembrane helix</keyword>
<keyword evidence="6 7" id="KW-0472">Membrane</keyword>
<dbReference type="PANTHER" id="PTHR30161:SF1">
    <property type="entry name" value="FLAGELLAR BIOSYNTHESIS PROTEIN FLHA-RELATED"/>
    <property type="match status" value="1"/>
</dbReference>
<keyword evidence="9" id="KW-1185">Reference proteome</keyword>
<dbReference type="Gene3D" id="3.40.50.12790">
    <property type="entry name" value="FHIPEP family, domain 4"/>
    <property type="match status" value="1"/>
</dbReference>
<gene>
    <name evidence="7 8" type="primary">flhA</name>
    <name evidence="8" type="ORF">ACFSW4_05395</name>
</gene>
<evidence type="ECO:0000313" key="8">
    <source>
        <dbReference type="EMBL" id="MFD2638290.1"/>
    </source>
</evidence>
<dbReference type="InterPro" id="IPR001712">
    <property type="entry name" value="T3SS_FHIPEP"/>
</dbReference>
<dbReference type="EMBL" id="JBHUMZ010000016">
    <property type="protein sequence ID" value="MFD2638290.1"/>
    <property type="molecule type" value="Genomic_DNA"/>
</dbReference>
<keyword evidence="7" id="KW-1005">Bacterial flagellum biogenesis</keyword>
<dbReference type="InterPro" id="IPR006301">
    <property type="entry name" value="FlhA"/>
</dbReference>
<protein>
    <recommendedName>
        <fullName evidence="7">Flagellar biosynthesis protein FlhA</fullName>
    </recommendedName>
</protein>
<comment type="similarity">
    <text evidence="2 7">Belongs to the FHIPEP (flagella/HR/invasion proteins export pore) family.</text>
</comment>
<evidence type="ECO:0000256" key="5">
    <source>
        <dbReference type="ARBA" id="ARBA00022989"/>
    </source>
</evidence>
<proteinExistence type="inferred from homology"/>
<dbReference type="InterPro" id="IPR025505">
    <property type="entry name" value="FHIPEP_CS"/>
</dbReference>
<dbReference type="NCBIfam" id="TIGR01398">
    <property type="entry name" value="FlhA"/>
    <property type="match status" value="1"/>
</dbReference>
<keyword evidence="4 7" id="KW-0812">Transmembrane</keyword>
<feature type="transmembrane region" description="Helical" evidence="7">
    <location>
        <begin position="188"/>
        <end position="210"/>
    </location>
</feature>
<feature type="transmembrane region" description="Helical" evidence="7">
    <location>
        <begin position="230"/>
        <end position="252"/>
    </location>
</feature>
<name>A0ABW5Q8Z3_9BACI</name>
<keyword evidence="7" id="KW-0653">Protein transport</keyword>
<evidence type="ECO:0000256" key="4">
    <source>
        <dbReference type="ARBA" id="ARBA00022692"/>
    </source>
</evidence>
<feature type="transmembrane region" description="Helical" evidence="7">
    <location>
        <begin position="103"/>
        <end position="120"/>
    </location>
</feature>
<keyword evidence="3 7" id="KW-1003">Cell membrane</keyword>
<dbReference type="PROSITE" id="PS00994">
    <property type="entry name" value="FHIPEP"/>
    <property type="match status" value="1"/>
</dbReference>
<dbReference type="RefSeq" id="WP_377327945.1">
    <property type="nucleotide sequence ID" value="NZ_JBHUMZ010000016.1"/>
</dbReference>
<organism evidence="8 9">
    <name type="scientific">Piscibacillus salipiscarius</name>
    <dbReference type="NCBI Taxonomy" id="299480"/>
    <lineage>
        <taxon>Bacteria</taxon>
        <taxon>Bacillati</taxon>
        <taxon>Bacillota</taxon>
        <taxon>Bacilli</taxon>
        <taxon>Bacillales</taxon>
        <taxon>Bacillaceae</taxon>
        <taxon>Piscibacillus</taxon>
    </lineage>
</organism>
<dbReference type="Pfam" id="PF00771">
    <property type="entry name" value="FHIPEP"/>
    <property type="match status" value="1"/>
</dbReference>
<evidence type="ECO:0000256" key="6">
    <source>
        <dbReference type="ARBA" id="ARBA00023136"/>
    </source>
</evidence>
<dbReference type="InterPro" id="IPR042194">
    <property type="entry name" value="FHIPEP_1"/>
</dbReference>
<keyword evidence="7" id="KW-1006">Bacterial flagellum protein export</keyword>
<keyword evidence="7" id="KW-0813">Transport</keyword>
<comment type="caution">
    <text evidence="8">The sequence shown here is derived from an EMBL/GenBank/DDBJ whole genome shotgun (WGS) entry which is preliminary data.</text>
</comment>
<comment type="subcellular location">
    <subcellularLocation>
        <location evidence="1 7">Cell membrane</location>
        <topology evidence="1 7">Multi-pass membrane protein</topology>
    </subcellularLocation>
</comment>
<evidence type="ECO:0000313" key="9">
    <source>
        <dbReference type="Proteomes" id="UP001597452"/>
    </source>
</evidence>
<dbReference type="InterPro" id="IPR042196">
    <property type="entry name" value="FHIPEP_4"/>
</dbReference>
<feature type="transmembrane region" description="Helical" evidence="7">
    <location>
        <begin position="55"/>
        <end position="72"/>
    </location>
</feature>
<dbReference type="PANTHER" id="PTHR30161">
    <property type="entry name" value="FLAGELLAR EXPORT PROTEIN, MEMBRANE FLHA SUBUNIT-RELATED"/>
    <property type="match status" value="1"/>
</dbReference>
<dbReference type="InterPro" id="IPR042193">
    <property type="entry name" value="FHIPEP_3"/>
</dbReference>
<evidence type="ECO:0000256" key="7">
    <source>
        <dbReference type="RuleBase" id="RU364093"/>
    </source>
</evidence>
<sequence length="678" mass="74185">MSARDLSVLLGVILIVIMLVIPLPGGLLSVLILFNITLALIVILVAMNTQEPLQFAIFPSLLLLLTLFRLGLNVSTTRSILSEADAGGVVDTFGNFVTGGNPFVGLVIFVILVIIQFIVITKGAERVSEVAARFTLDAMPGKQMSIDADLNAGLITEQQAKERREKIENEADFYGAMDGASKFVKGDAIAGIVIVLINIIFGFIIGMTQMGLSFTETVNVFTRLTVGDGLVSQIPALLIATATGIIVTRVAAEGNLSYDVTEQLFRYPKLLYVAAGAIFLLGLTPINFGLTTSIAALLGVGGFYLDSAKQKQEEVEDFVDEDEQTKQDMSSPESVVQLLNTDPIEFEFGYALIPIADANQGGDLLDRIVMIRRQLALELGLVIPVVRIRDNIQLNPNEYQLKVKGNEVAKGELYLNHYLAMSPGVDDELVDGIDTVEPAFGLPAKWINEEQKDEAELAGYTVVDPPSVVSTHITEIIKKYASQLLGREETKQLIEHLKGTHPTLVEEVTPEPLSTGDVQKVLAKLLSEQVSIKNLPIIFETLADFGKMTTDTDLLAEYCRQSLSLQITKQYMDEQGIINVITISPNIEKLIAEHIHKTDHGNFLNLDPENQQKIIEAINQERNKAFIQDGTAIVLCSPAVRMYIKQLISRHLPDVVVLSYNELEPDVDVESSGVVNLS</sequence>
<dbReference type="Proteomes" id="UP001597452">
    <property type="component" value="Unassembled WGS sequence"/>
</dbReference>
<accession>A0ABW5Q8Z3</accession>
<evidence type="ECO:0000256" key="3">
    <source>
        <dbReference type="ARBA" id="ARBA00022475"/>
    </source>
</evidence>
<keyword evidence="8" id="KW-0966">Cell projection</keyword>
<comment type="function">
    <text evidence="7">Required for formation of the rod structure of the flagellar apparatus. Together with FliI and FliH, may constitute the export apparatus of flagellin.</text>
</comment>
<keyword evidence="8" id="KW-0969">Cilium</keyword>
<dbReference type="PIRSF" id="PIRSF005419">
    <property type="entry name" value="FlhA"/>
    <property type="match status" value="1"/>
</dbReference>
<evidence type="ECO:0000256" key="2">
    <source>
        <dbReference type="ARBA" id="ARBA00008835"/>
    </source>
</evidence>
<feature type="transmembrane region" description="Helical" evidence="7">
    <location>
        <begin position="30"/>
        <end position="48"/>
    </location>
</feature>
<reference evidence="9" key="1">
    <citation type="journal article" date="2019" name="Int. J. Syst. Evol. Microbiol.">
        <title>The Global Catalogue of Microorganisms (GCM) 10K type strain sequencing project: providing services to taxonomists for standard genome sequencing and annotation.</title>
        <authorList>
            <consortium name="The Broad Institute Genomics Platform"/>
            <consortium name="The Broad Institute Genome Sequencing Center for Infectious Disease"/>
            <person name="Wu L."/>
            <person name="Ma J."/>
        </authorList>
    </citation>
    <scope>NUCLEOTIDE SEQUENCE [LARGE SCALE GENOMIC DNA]</scope>
    <source>
        <strain evidence="9">TISTR 1571</strain>
    </source>
</reference>
<dbReference type="Gene3D" id="1.10.8.540">
    <property type="entry name" value="FHIPEP family, domain 3"/>
    <property type="match status" value="1"/>
</dbReference>
<dbReference type="PRINTS" id="PR00949">
    <property type="entry name" value="TYPE3IMAPROT"/>
</dbReference>
<evidence type="ECO:0000256" key="1">
    <source>
        <dbReference type="ARBA" id="ARBA00004651"/>
    </source>
</evidence>